<comment type="caution">
    <text evidence="1">The sequence shown here is derived from an EMBL/GenBank/DDBJ whole genome shotgun (WGS) entry which is preliminary data.</text>
</comment>
<proteinExistence type="predicted"/>
<keyword evidence="2" id="KW-1185">Reference proteome</keyword>
<reference evidence="1 2" key="1">
    <citation type="submission" date="2024-10" db="EMBL/GenBank/DDBJ databases">
        <title>The Natural Products Discovery Center: Release of the First 8490 Sequenced Strains for Exploring Actinobacteria Biosynthetic Diversity.</title>
        <authorList>
            <person name="Kalkreuter E."/>
            <person name="Kautsar S.A."/>
            <person name="Yang D."/>
            <person name="Bader C.D."/>
            <person name="Teijaro C.N."/>
            <person name="Fluegel L."/>
            <person name="Davis C.M."/>
            <person name="Simpson J.R."/>
            <person name="Lauterbach L."/>
            <person name="Steele A.D."/>
            <person name="Gui C."/>
            <person name="Meng S."/>
            <person name="Li G."/>
            <person name="Viehrig K."/>
            <person name="Ye F."/>
            <person name="Su P."/>
            <person name="Kiefer A.F."/>
            <person name="Nichols A."/>
            <person name="Cepeda A.J."/>
            <person name="Yan W."/>
            <person name="Fan B."/>
            <person name="Jiang Y."/>
            <person name="Adhikari A."/>
            <person name="Zheng C.-J."/>
            <person name="Schuster L."/>
            <person name="Cowan T.M."/>
            <person name="Smanski M.J."/>
            <person name="Chevrette M.G."/>
            <person name="De Carvalho L.P.S."/>
            <person name="Shen B."/>
        </authorList>
    </citation>
    <scope>NUCLEOTIDE SEQUENCE [LARGE SCALE GENOMIC DNA]</scope>
    <source>
        <strain evidence="1 2">NPDC013366</strain>
    </source>
</reference>
<evidence type="ECO:0000313" key="1">
    <source>
        <dbReference type="EMBL" id="MFF9887052.1"/>
    </source>
</evidence>
<dbReference type="RefSeq" id="WP_030787024.1">
    <property type="nucleotide sequence ID" value="NZ_JBFACJ010000026.1"/>
</dbReference>
<protein>
    <submittedName>
        <fullName evidence="1">Uncharacterized protein</fullName>
    </submittedName>
</protein>
<name>A0ABW6Z7B6_9ACTN</name>
<dbReference type="Proteomes" id="UP001603418">
    <property type="component" value="Unassembled WGS sequence"/>
</dbReference>
<gene>
    <name evidence="1" type="ORF">ACF1HC_36545</name>
</gene>
<organism evidence="1 2">
    <name type="scientific">Streptomyces eurythermus</name>
    <dbReference type="NCBI Taxonomy" id="42237"/>
    <lineage>
        <taxon>Bacteria</taxon>
        <taxon>Bacillati</taxon>
        <taxon>Actinomycetota</taxon>
        <taxon>Actinomycetes</taxon>
        <taxon>Kitasatosporales</taxon>
        <taxon>Streptomycetaceae</taxon>
        <taxon>Streptomyces</taxon>
    </lineage>
</organism>
<dbReference type="EMBL" id="JBICBM010000025">
    <property type="protein sequence ID" value="MFF9887052.1"/>
    <property type="molecule type" value="Genomic_DNA"/>
</dbReference>
<evidence type="ECO:0000313" key="2">
    <source>
        <dbReference type="Proteomes" id="UP001603418"/>
    </source>
</evidence>
<accession>A0ABW6Z7B6</accession>
<sequence length="69" mass="7682">MSDSTVPTDLRARYFTRQGEGVQVVHNLRDTTAYRELGYEEMDEEAYHAGLPDSVDGPCTDHFADCQGG</sequence>